<evidence type="ECO:0000313" key="4">
    <source>
        <dbReference type="EMBL" id="MDR6724600.1"/>
    </source>
</evidence>
<gene>
    <name evidence="4" type="ORF">J2W91_003068</name>
</gene>
<dbReference type="Proteomes" id="UP001254832">
    <property type="component" value="Unassembled WGS sequence"/>
</dbReference>
<evidence type="ECO:0000256" key="2">
    <source>
        <dbReference type="SAM" id="MobiDB-lite"/>
    </source>
</evidence>
<feature type="region of interest" description="Disordered" evidence="2">
    <location>
        <begin position="196"/>
        <end position="218"/>
    </location>
</feature>
<dbReference type="PROSITE" id="PS50966">
    <property type="entry name" value="ZF_SWIM"/>
    <property type="match status" value="1"/>
</dbReference>
<evidence type="ECO:0000256" key="1">
    <source>
        <dbReference type="PROSITE-ProRule" id="PRU00325"/>
    </source>
</evidence>
<name>A0AAP5H3H0_PAEAM</name>
<organism evidence="4 5">
    <name type="scientific">Paenibacillus amylolyticus</name>
    <dbReference type="NCBI Taxonomy" id="1451"/>
    <lineage>
        <taxon>Bacteria</taxon>
        <taxon>Bacillati</taxon>
        <taxon>Bacillota</taxon>
        <taxon>Bacilli</taxon>
        <taxon>Bacillales</taxon>
        <taxon>Paenibacillaceae</taxon>
        <taxon>Paenibacillus</taxon>
    </lineage>
</organism>
<evidence type="ECO:0000313" key="5">
    <source>
        <dbReference type="Proteomes" id="UP001254832"/>
    </source>
</evidence>
<evidence type="ECO:0000259" key="3">
    <source>
        <dbReference type="PROSITE" id="PS50966"/>
    </source>
</evidence>
<dbReference type="AlphaFoldDB" id="A0AAP5H3H0"/>
<dbReference type="RefSeq" id="WP_310141078.1">
    <property type="nucleotide sequence ID" value="NZ_JAVDTR010000008.1"/>
</dbReference>
<accession>A0AAP5H3H0</accession>
<proteinExistence type="predicted"/>
<feature type="domain" description="SWIM-type" evidence="3">
    <location>
        <begin position="123"/>
        <end position="159"/>
    </location>
</feature>
<keyword evidence="1" id="KW-0863">Zinc-finger</keyword>
<reference evidence="4" key="1">
    <citation type="submission" date="2023-07" db="EMBL/GenBank/DDBJ databases">
        <title>Sorghum-associated microbial communities from plants grown in Nebraska, USA.</title>
        <authorList>
            <person name="Schachtman D."/>
        </authorList>
    </citation>
    <scope>NUCLEOTIDE SEQUENCE</scope>
    <source>
        <strain evidence="4">BE80</strain>
    </source>
</reference>
<dbReference type="InterPro" id="IPR007527">
    <property type="entry name" value="Znf_SWIM"/>
</dbReference>
<keyword evidence="1" id="KW-0862">Zinc</keyword>
<protein>
    <recommendedName>
        <fullName evidence="3">SWIM-type domain-containing protein</fullName>
    </recommendedName>
</protein>
<comment type="caution">
    <text evidence="4">The sequence shown here is derived from an EMBL/GenBank/DDBJ whole genome shotgun (WGS) entry which is preliminary data.</text>
</comment>
<sequence>MSEKWNVELHMSPVGWTAEVKAEVHAPTTSKPKKADIDSGTTDMRVAASDASVKGVNHASAGEGVYTVTCTLPQFSEAAREAILAELRKRPLALYALLRSSAPQAQAPVPAELAALLPAAVGFTQSAEPTAQATLGAAATCSCGSPGCAHVAAAVQAAAARYAAEPLLQLAHAGLPREALLAGVLGSWAEELALEPSGPGRAAETAGRPQARGGEGGAAVGEWIAEAAAEGAMHQPGPGFGAVQVQLAQPGKPPATPELTALLPGVPAVAGLMLIRERVAARIWQAVQKKNKDSKATK</sequence>
<keyword evidence="1" id="KW-0479">Metal-binding</keyword>
<dbReference type="GO" id="GO:0008270">
    <property type="term" value="F:zinc ion binding"/>
    <property type="evidence" value="ECO:0007669"/>
    <property type="project" value="UniProtKB-KW"/>
</dbReference>
<dbReference type="EMBL" id="JAVDTR010000008">
    <property type="protein sequence ID" value="MDR6724600.1"/>
    <property type="molecule type" value="Genomic_DNA"/>
</dbReference>